<dbReference type="RefSeq" id="WP_188798960.1">
    <property type="nucleotide sequence ID" value="NZ_BMIZ01000001.1"/>
</dbReference>
<evidence type="ECO:0000313" key="2">
    <source>
        <dbReference type="Proteomes" id="UP000663181"/>
    </source>
</evidence>
<reference evidence="1 2" key="1">
    <citation type="submission" date="2020-10" db="EMBL/GenBank/DDBJ databases">
        <title>Phylogeny of dyella-like bacteria.</title>
        <authorList>
            <person name="Fu J."/>
        </authorList>
    </citation>
    <scope>NUCLEOTIDE SEQUENCE [LARGE SCALE GENOMIC DNA]</scope>
    <source>
        <strain evidence="1 2">DHOB09</strain>
    </source>
</reference>
<evidence type="ECO:0000313" key="1">
    <source>
        <dbReference type="EMBL" id="QRN55393.1"/>
    </source>
</evidence>
<organism evidence="1 2">
    <name type="scientific">Dyella caseinilytica</name>
    <dbReference type="NCBI Taxonomy" id="1849581"/>
    <lineage>
        <taxon>Bacteria</taxon>
        <taxon>Pseudomonadati</taxon>
        <taxon>Pseudomonadota</taxon>
        <taxon>Gammaproteobacteria</taxon>
        <taxon>Lysobacterales</taxon>
        <taxon>Rhodanobacteraceae</taxon>
        <taxon>Dyella</taxon>
    </lineage>
</organism>
<name>A0ABX7GZE2_9GAMM</name>
<keyword evidence="2" id="KW-1185">Reference proteome</keyword>
<sequence length="115" mass="12329">MNARANTTINASQATHSFCQDDKHVQGDATRAINPRKISAGDDLNDLLSKGNCRLEGLRGMIHALIIGLDGGGDLSANPEVVTRALYGVLYQIEEAEKLFTSAEEVASYRVPIGT</sequence>
<gene>
    <name evidence="1" type="ORF">ISN74_08755</name>
</gene>
<proteinExistence type="predicted"/>
<protein>
    <submittedName>
        <fullName evidence="1">Uncharacterized protein</fullName>
    </submittedName>
</protein>
<dbReference type="Proteomes" id="UP000663181">
    <property type="component" value="Chromosome"/>
</dbReference>
<accession>A0ABX7GZE2</accession>
<dbReference type="EMBL" id="CP064030">
    <property type="protein sequence ID" value="QRN55393.1"/>
    <property type="molecule type" value="Genomic_DNA"/>
</dbReference>